<dbReference type="Proteomes" id="UP001227192">
    <property type="component" value="Unassembled WGS sequence"/>
</dbReference>
<reference evidence="1" key="1">
    <citation type="submission" date="2015-06" db="EMBL/GenBank/DDBJ databases">
        <authorList>
            <person name="Nguyen H."/>
        </authorList>
    </citation>
    <scope>NUCLEOTIDE SEQUENCE</scope>
    <source>
        <strain evidence="1">DAOM 180753</strain>
    </source>
</reference>
<sequence>MSYCPLCSWAFHSNVHYVEFSTIYSSLQEYIKIPLGYINTALYAPALAKTHFTSSTWDSLLPVELSRLNYRSLMPRFIITEVINLVMAHQKDRHDMKTRILAAFNDLLRGALTRRSEGP</sequence>
<keyword evidence="2" id="KW-1185">Reference proteome</keyword>
<dbReference type="AlphaFoldDB" id="A0AAI9X667"/>
<accession>A0AAI9X667</accession>
<evidence type="ECO:0000313" key="2">
    <source>
        <dbReference type="Proteomes" id="UP001227192"/>
    </source>
</evidence>
<proteinExistence type="predicted"/>
<evidence type="ECO:0000313" key="1">
    <source>
        <dbReference type="EMBL" id="KAJ9484949.1"/>
    </source>
</evidence>
<dbReference type="EMBL" id="LACB01000300">
    <property type="protein sequence ID" value="KAJ9484949.1"/>
    <property type="molecule type" value="Genomic_DNA"/>
</dbReference>
<organism evidence="1 2">
    <name type="scientific">Penicillium thymicola</name>
    <dbReference type="NCBI Taxonomy" id="293382"/>
    <lineage>
        <taxon>Eukaryota</taxon>
        <taxon>Fungi</taxon>
        <taxon>Dikarya</taxon>
        <taxon>Ascomycota</taxon>
        <taxon>Pezizomycotina</taxon>
        <taxon>Eurotiomycetes</taxon>
        <taxon>Eurotiomycetidae</taxon>
        <taxon>Eurotiales</taxon>
        <taxon>Aspergillaceae</taxon>
        <taxon>Penicillium</taxon>
    </lineage>
</organism>
<name>A0AAI9X667_PENTH</name>
<comment type="caution">
    <text evidence="1">The sequence shown here is derived from an EMBL/GenBank/DDBJ whole genome shotgun (WGS) entry which is preliminary data.</text>
</comment>
<protein>
    <submittedName>
        <fullName evidence="1">Uncharacterized protein</fullName>
    </submittedName>
</protein>
<gene>
    <name evidence="1" type="ORF">VN97_g8421</name>
</gene>
<reference evidence="1" key="2">
    <citation type="journal article" date="2016" name="Fungal Biol.">
        <title>Ochratoxin A production by Penicillium thymicola.</title>
        <authorList>
            <person name="Nguyen H.D.T."/>
            <person name="McMullin D.R."/>
            <person name="Ponomareva E."/>
            <person name="Riley R."/>
            <person name="Pomraning K.R."/>
            <person name="Baker S.E."/>
            <person name="Seifert K.A."/>
        </authorList>
    </citation>
    <scope>NUCLEOTIDE SEQUENCE</scope>
    <source>
        <strain evidence="1">DAOM 180753</strain>
    </source>
</reference>